<protein>
    <submittedName>
        <fullName evidence="3">DNA-binding response regulator, NarL/FixJ family, contains REC and HTH domains</fullName>
    </submittedName>
</protein>
<evidence type="ECO:0000256" key="1">
    <source>
        <dbReference type="SAM" id="MobiDB-lite"/>
    </source>
</evidence>
<accession>A0A1H1G4L9</accession>
<dbReference type="AlphaFoldDB" id="A0A1H1G4L9"/>
<evidence type="ECO:0000313" key="4">
    <source>
        <dbReference type="Proteomes" id="UP000199301"/>
    </source>
</evidence>
<dbReference type="InterPro" id="IPR016032">
    <property type="entry name" value="Sig_transdc_resp-reg_C-effctor"/>
</dbReference>
<dbReference type="Gene3D" id="1.10.10.10">
    <property type="entry name" value="Winged helix-like DNA-binding domain superfamily/Winged helix DNA-binding domain"/>
    <property type="match status" value="1"/>
</dbReference>
<evidence type="ECO:0000313" key="3">
    <source>
        <dbReference type="EMBL" id="SDR08192.1"/>
    </source>
</evidence>
<feature type="region of interest" description="Disordered" evidence="1">
    <location>
        <begin position="1"/>
        <end position="35"/>
    </location>
</feature>
<proteinExistence type="predicted"/>
<gene>
    <name evidence="3" type="ORF">SAMN04489718_3421</name>
</gene>
<evidence type="ECO:0000259" key="2">
    <source>
        <dbReference type="SMART" id="SM00421"/>
    </source>
</evidence>
<dbReference type="SMART" id="SM00421">
    <property type="entry name" value="HTH_LUXR"/>
    <property type="match status" value="1"/>
</dbReference>
<dbReference type="STRING" id="995062.SAMN04489718_3421"/>
<dbReference type="SUPFAM" id="SSF46894">
    <property type="entry name" value="C-terminal effector domain of the bipartite response regulators"/>
    <property type="match status" value="1"/>
</dbReference>
<sequence length="259" mass="28468">MPSTQAEMLRPAQPRTAKQSPSEREIRTNAGRTVDSVARSARTSREGVLRIVHGAECIGSVAHRLQRDATRVVRGVVKPPYVATDSLDALECHKLSEGVDYQVLYDRSALSHRSQLDRTSRMLQLGEQARVVHLAPVKVLLVDDEIGLLPLTSTSQTIDSAVLLRGSTMLSAMSSVFDDLWRLAAPLCANGGDEVTDAPSEEERWILSLLAAGATDEAIGRHMGFSSRTAHRRVRELIWRLGVQTRFQAGVRAVKLGWL</sequence>
<feature type="domain" description="HTH luxR-type" evidence="2">
    <location>
        <begin position="196"/>
        <end position="253"/>
    </location>
</feature>
<organism evidence="3 4">
    <name type="scientific">Actinopolyspora saharensis</name>
    <dbReference type="NCBI Taxonomy" id="995062"/>
    <lineage>
        <taxon>Bacteria</taxon>
        <taxon>Bacillati</taxon>
        <taxon>Actinomycetota</taxon>
        <taxon>Actinomycetes</taxon>
        <taxon>Actinopolysporales</taxon>
        <taxon>Actinopolysporaceae</taxon>
        <taxon>Actinopolyspora</taxon>
    </lineage>
</organism>
<dbReference type="Proteomes" id="UP000199301">
    <property type="component" value="Unassembled WGS sequence"/>
</dbReference>
<dbReference type="GO" id="GO:0006355">
    <property type="term" value="P:regulation of DNA-templated transcription"/>
    <property type="evidence" value="ECO:0007669"/>
    <property type="project" value="InterPro"/>
</dbReference>
<name>A0A1H1G4L9_9ACTN</name>
<dbReference type="GO" id="GO:0003677">
    <property type="term" value="F:DNA binding"/>
    <property type="evidence" value="ECO:0007669"/>
    <property type="project" value="UniProtKB-KW"/>
</dbReference>
<dbReference type="EMBL" id="FNKO01000002">
    <property type="protein sequence ID" value="SDR08192.1"/>
    <property type="molecule type" value="Genomic_DNA"/>
</dbReference>
<dbReference type="InterPro" id="IPR036388">
    <property type="entry name" value="WH-like_DNA-bd_sf"/>
</dbReference>
<reference evidence="4" key="1">
    <citation type="submission" date="2016-10" db="EMBL/GenBank/DDBJ databases">
        <authorList>
            <person name="Varghese N."/>
            <person name="Submissions S."/>
        </authorList>
    </citation>
    <scope>NUCLEOTIDE SEQUENCE [LARGE SCALE GENOMIC DNA]</scope>
    <source>
        <strain evidence="4">DSM 45459</strain>
    </source>
</reference>
<keyword evidence="4" id="KW-1185">Reference proteome</keyword>
<dbReference type="InterPro" id="IPR000792">
    <property type="entry name" value="Tscrpt_reg_LuxR_C"/>
</dbReference>
<keyword evidence="3" id="KW-0238">DNA-binding</keyword>